<dbReference type="AlphaFoldDB" id="A0A438KLK5"/>
<dbReference type="PANTHER" id="PTHR47604">
    <property type="entry name" value="ADENYLYL CYCLASE"/>
    <property type="match status" value="1"/>
</dbReference>
<gene>
    <name evidence="1" type="ORF">CK203_001489</name>
</gene>
<organism evidence="1 2">
    <name type="scientific">Vitis vinifera</name>
    <name type="common">Grape</name>
    <dbReference type="NCBI Taxonomy" id="29760"/>
    <lineage>
        <taxon>Eukaryota</taxon>
        <taxon>Viridiplantae</taxon>
        <taxon>Streptophyta</taxon>
        <taxon>Embryophyta</taxon>
        <taxon>Tracheophyta</taxon>
        <taxon>Spermatophyta</taxon>
        <taxon>Magnoliopsida</taxon>
        <taxon>eudicotyledons</taxon>
        <taxon>Gunneridae</taxon>
        <taxon>Pentapetalae</taxon>
        <taxon>rosids</taxon>
        <taxon>Vitales</taxon>
        <taxon>Vitaceae</taxon>
        <taxon>Viteae</taxon>
        <taxon>Vitis</taxon>
    </lineage>
</organism>
<comment type="caution">
    <text evidence="1">The sequence shown here is derived from an EMBL/GenBank/DDBJ whole genome shotgun (WGS) entry which is preliminary data.</text>
</comment>
<proteinExistence type="predicted"/>
<sequence length="192" mass="21973">MQVGSKARGLVRVLRAPTFLNSNRFLSHGVPAIEAPSHSSRQQWRPHSAFSSQSLPFSGIIRQRIEQHSMCSMLTARASFLPWKSVQPVCVSLEAVKELYDKMLKSVVAQTMPPNAWLWSLIEKCENHEDIKLLFDMLQNLRRFRLSNLRIHENFNCNLCREVAKACTRVGALDFGMLYECIHGFELDLLLS</sequence>
<protein>
    <submittedName>
        <fullName evidence="1">Uncharacterized protein</fullName>
    </submittedName>
</protein>
<name>A0A438KLK5_VITVI</name>
<dbReference type="Proteomes" id="UP000288805">
    <property type="component" value="Unassembled WGS sequence"/>
</dbReference>
<dbReference type="EMBL" id="QGNW01000004">
    <property type="protein sequence ID" value="RVX22094.1"/>
    <property type="molecule type" value="Genomic_DNA"/>
</dbReference>
<evidence type="ECO:0000313" key="2">
    <source>
        <dbReference type="Proteomes" id="UP000288805"/>
    </source>
</evidence>
<evidence type="ECO:0000313" key="1">
    <source>
        <dbReference type="EMBL" id="RVX22094.1"/>
    </source>
</evidence>
<reference evidence="1 2" key="1">
    <citation type="journal article" date="2018" name="PLoS Genet.">
        <title>Population sequencing reveals clonal diversity and ancestral inbreeding in the grapevine cultivar Chardonnay.</title>
        <authorList>
            <person name="Roach M.J."/>
            <person name="Johnson D.L."/>
            <person name="Bohlmann J."/>
            <person name="van Vuuren H.J."/>
            <person name="Jones S.J."/>
            <person name="Pretorius I.S."/>
            <person name="Schmidt S.A."/>
            <person name="Borneman A.R."/>
        </authorList>
    </citation>
    <scope>NUCLEOTIDE SEQUENCE [LARGE SCALE GENOMIC DNA]</scope>
    <source>
        <strain evidence="2">cv. Chardonnay</strain>
        <tissue evidence="1">Leaf</tissue>
    </source>
</reference>
<accession>A0A438KLK5</accession>
<dbReference type="PANTHER" id="PTHR47604:SF1">
    <property type="entry name" value="ADENYLYL CYCLASE"/>
    <property type="match status" value="1"/>
</dbReference>